<reference evidence="10" key="1">
    <citation type="submission" date="2017-09" db="EMBL/GenBank/DDBJ databases">
        <title>Depth-based differentiation of microbial function through sediment-hosted aquifers and enrichment of novel symbionts in the deep terrestrial subsurface.</title>
        <authorList>
            <person name="Probst A.J."/>
            <person name="Ladd B."/>
            <person name="Jarett J.K."/>
            <person name="Geller-Mcgrath D.E."/>
            <person name="Sieber C.M.K."/>
            <person name="Emerson J.B."/>
            <person name="Anantharaman K."/>
            <person name="Thomas B.C."/>
            <person name="Malmstrom R."/>
            <person name="Stieglmeier M."/>
            <person name="Klingl A."/>
            <person name="Woyke T."/>
            <person name="Ryan C.M."/>
            <person name="Banfield J.F."/>
        </authorList>
    </citation>
    <scope>NUCLEOTIDE SEQUENCE [LARGE SCALE GENOMIC DNA]</scope>
</reference>
<evidence type="ECO:0000256" key="7">
    <source>
        <dbReference type="ARBA" id="ARBA00023136"/>
    </source>
</evidence>
<keyword evidence="5" id="KW-0448">Lipopolysaccharide biosynthesis</keyword>
<evidence type="ECO:0000313" key="9">
    <source>
        <dbReference type="EMBL" id="PIU33246.1"/>
    </source>
</evidence>
<keyword evidence="3 9" id="KW-0808">Transferase</keyword>
<dbReference type="Proteomes" id="UP000229559">
    <property type="component" value="Unassembled WGS sequence"/>
</dbReference>
<dbReference type="PANTHER" id="PTHR48090">
    <property type="entry name" value="UNDECAPRENYL-PHOSPHATE 4-DEOXY-4-FORMAMIDO-L-ARABINOSE TRANSFERASE-RELATED"/>
    <property type="match status" value="1"/>
</dbReference>
<keyword evidence="6" id="KW-1133">Transmembrane helix</keyword>
<evidence type="ECO:0000313" key="10">
    <source>
        <dbReference type="Proteomes" id="UP000229559"/>
    </source>
</evidence>
<accession>A0A2M6YQ30</accession>
<evidence type="ECO:0000256" key="1">
    <source>
        <dbReference type="ARBA" id="ARBA00022475"/>
    </source>
</evidence>
<evidence type="ECO:0000256" key="2">
    <source>
        <dbReference type="ARBA" id="ARBA00022676"/>
    </source>
</evidence>
<dbReference type="PANTHER" id="PTHR48090:SF3">
    <property type="entry name" value="UNDECAPRENYL-PHOSPHATE 4-DEOXY-4-FORMAMIDO-L-ARABINOSE TRANSFERASE"/>
    <property type="match status" value="1"/>
</dbReference>
<dbReference type="SUPFAM" id="SSF53448">
    <property type="entry name" value="Nucleotide-diphospho-sugar transferases"/>
    <property type="match status" value="1"/>
</dbReference>
<dbReference type="AlphaFoldDB" id="A0A2M6YQ30"/>
<comment type="caution">
    <text evidence="9">The sequence shown here is derived from an EMBL/GenBank/DDBJ whole genome shotgun (WGS) entry which is preliminary data.</text>
</comment>
<keyword evidence="4" id="KW-0812">Transmembrane</keyword>
<sequence>MKIVDKLSVFLPAYNEEKMLAQTTQKVDEVLKKIANDYEIIIIDDGSKDKTGEIADKLASQNKKIKVIHHSPNRGYGAALKSGMYAARFPWVVLIDADGQFDFAEITKFFKKQKETNADVVAGYYLKRGVPLYRILGSRLAWELPIFVIFRLKMRDIDCGFKLIKKAVVGKIPRLESERGPFITTEFLLKAKKAGFKIMEVGVHHYPDKTVGGSTGASLKVILSAYRELFRFWKKLKE</sequence>
<dbReference type="CDD" id="cd04179">
    <property type="entry name" value="DPM_DPG-synthase_like"/>
    <property type="match status" value="1"/>
</dbReference>
<dbReference type="EMBL" id="PEXA01000034">
    <property type="protein sequence ID" value="PIU33246.1"/>
    <property type="molecule type" value="Genomic_DNA"/>
</dbReference>
<protein>
    <submittedName>
        <fullName evidence="9">Glycosyltransferase family 2 protein</fullName>
    </submittedName>
</protein>
<keyword evidence="1" id="KW-1003">Cell membrane</keyword>
<dbReference type="GO" id="GO:0009103">
    <property type="term" value="P:lipopolysaccharide biosynthetic process"/>
    <property type="evidence" value="ECO:0007669"/>
    <property type="project" value="UniProtKB-KW"/>
</dbReference>
<proteinExistence type="predicted"/>
<keyword evidence="7" id="KW-0472">Membrane</keyword>
<evidence type="ECO:0000259" key="8">
    <source>
        <dbReference type="Pfam" id="PF00535"/>
    </source>
</evidence>
<dbReference type="Pfam" id="PF00535">
    <property type="entry name" value="Glycos_transf_2"/>
    <property type="match status" value="1"/>
</dbReference>
<feature type="domain" description="Glycosyltransferase 2-like" evidence="8">
    <location>
        <begin position="8"/>
        <end position="148"/>
    </location>
</feature>
<evidence type="ECO:0000256" key="3">
    <source>
        <dbReference type="ARBA" id="ARBA00022679"/>
    </source>
</evidence>
<dbReference type="InterPro" id="IPR050256">
    <property type="entry name" value="Glycosyltransferase_2"/>
</dbReference>
<keyword evidence="2" id="KW-0328">Glycosyltransferase</keyword>
<gene>
    <name evidence="9" type="ORF">COT04_01090</name>
</gene>
<dbReference type="InterPro" id="IPR001173">
    <property type="entry name" value="Glyco_trans_2-like"/>
</dbReference>
<dbReference type="Gene3D" id="3.90.550.10">
    <property type="entry name" value="Spore Coat Polysaccharide Biosynthesis Protein SpsA, Chain A"/>
    <property type="match status" value="1"/>
</dbReference>
<name>A0A2M6YQ30_9BACT</name>
<evidence type="ECO:0000256" key="5">
    <source>
        <dbReference type="ARBA" id="ARBA00022985"/>
    </source>
</evidence>
<dbReference type="GO" id="GO:0005886">
    <property type="term" value="C:plasma membrane"/>
    <property type="evidence" value="ECO:0007669"/>
    <property type="project" value="TreeGrafter"/>
</dbReference>
<evidence type="ECO:0000256" key="4">
    <source>
        <dbReference type="ARBA" id="ARBA00022692"/>
    </source>
</evidence>
<dbReference type="InterPro" id="IPR029044">
    <property type="entry name" value="Nucleotide-diphossugar_trans"/>
</dbReference>
<organism evidence="9 10">
    <name type="scientific">Candidatus Shapirobacteria bacterium CG07_land_8_20_14_0_80_39_12</name>
    <dbReference type="NCBI Taxonomy" id="1974480"/>
    <lineage>
        <taxon>Bacteria</taxon>
        <taxon>Candidatus Shapironibacteriota</taxon>
    </lineage>
</organism>
<evidence type="ECO:0000256" key="6">
    <source>
        <dbReference type="ARBA" id="ARBA00022989"/>
    </source>
</evidence>
<dbReference type="GO" id="GO:0099621">
    <property type="term" value="F:undecaprenyl-phosphate 4-deoxy-4-formamido-L-arabinose transferase activity"/>
    <property type="evidence" value="ECO:0007669"/>
    <property type="project" value="TreeGrafter"/>
</dbReference>